<gene>
    <name evidence="3" type="ORF">Cgig2_000356</name>
</gene>
<dbReference type="InterPro" id="IPR040283">
    <property type="entry name" value="DDB_G0292058-like"/>
</dbReference>
<dbReference type="PANTHER" id="PTHR31414:SF13">
    <property type="entry name" value="TRANSMEMBRANE PROTEIN"/>
    <property type="match status" value="1"/>
</dbReference>
<feature type="region of interest" description="Disordered" evidence="1">
    <location>
        <begin position="52"/>
        <end position="93"/>
    </location>
</feature>
<protein>
    <submittedName>
        <fullName evidence="3">Uncharacterized protein</fullName>
    </submittedName>
</protein>
<keyword evidence="4" id="KW-1185">Reference proteome</keyword>
<evidence type="ECO:0000313" key="3">
    <source>
        <dbReference type="EMBL" id="KAJ8436060.1"/>
    </source>
</evidence>
<keyword evidence="2" id="KW-0812">Transmembrane</keyword>
<evidence type="ECO:0000256" key="1">
    <source>
        <dbReference type="SAM" id="MobiDB-lite"/>
    </source>
</evidence>
<evidence type="ECO:0000256" key="2">
    <source>
        <dbReference type="SAM" id="Phobius"/>
    </source>
</evidence>
<name>A0A9Q1K436_9CARY</name>
<accession>A0A9Q1K436</accession>
<keyword evidence="2" id="KW-1133">Transmembrane helix</keyword>
<dbReference type="GO" id="GO:0009506">
    <property type="term" value="C:plasmodesma"/>
    <property type="evidence" value="ECO:0007669"/>
    <property type="project" value="TreeGrafter"/>
</dbReference>
<feature type="compositionally biased region" description="Gly residues" evidence="1">
    <location>
        <begin position="52"/>
        <end position="70"/>
    </location>
</feature>
<sequence>MPLVEVSSLKNCGTSNSRSMSTRSIKLSIYLLLLSVTLAAAQILPPTPGWEGEGNYNGGGGGGGGLGGGNSSSNVAGGPNPNPNPADDGGVGGDEGYFGGESSTLVLAPRRTHRKDPLDGFNYYSRGWNITDRHYWASVAFSATPLFITAAVWFFVFGVCLLIICLCHFCCRREPVGYSRIAYALSLMFLIVFTLTAIIGCIVLYAGQDKFHHTTISTLEYLVNQADDTVWKLDNVSNYLSSAKQIGVQNVFLPSNVQTDIDEIDLKLNSSASFLEHQSSDTADDIRDLLDSVLVVFGWILVTGTFILCGTFLVLHNVASDSCVAMRQWVENPTAHTALDELLPCVDPATSQETLKRSKEVTSQLVDVVNSVISNVSNINFGPQFRPFYYNQSGSLLPFICNPYFHDLTDRPCSRGEISLSNATEILQSYVCQVDANEICITTGRLTPALYNQIAAALNVAYSVYNYGPDLISLEDCSFVRATFTEIYSDYCPGLGRYSKWIYVGLLMVSCAVMLSLLFWVIYGRERKHRMYAKRYKNEA</sequence>
<feature type="transmembrane region" description="Helical" evidence="2">
    <location>
        <begin position="27"/>
        <end position="44"/>
    </location>
</feature>
<dbReference type="OrthoDB" id="1937321at2759"/>
<comment type="caution">
    <text evidence="3">The sequence shown here is derived from an EMBL/GenBank/DDBJ whole genome shotgun (WGS) entry which is preliminary data.</text>
</comment>
<dbReference type="Proteomes" id="UP001153076">
    <property type="component" value="Unassembled WGS sequence"/>
</dbReference>
<feature type="transmembrane region" description="Helical" evidence="2">
    <location>
        <begin position="501"/>
        <end position="523"/>
    </location>
</feature>
<evidence type="ECO:0000313" key="4">
    <source>
        <dbReference type="Proteomes" id="UP001153076"/>
    </source>
</evidence>
<dbReference type="EMBL" id="JAKOGI010000368">
    <property type="protein sequence ID" value="KAJ8436060.1"/>
    <property type="molecule type" value="Genomic_DNA"/>
</dbReference>
<feature type="transmembrane region" description="Helical" evidence="2">
    <location>
        <begin position="296"/>
        <end position="319"/>
    </location>
</feature>
<feature type="transmembrane region" description="Helical" evidence="2">
    <location>
        <begin position="146"/>
        <end position="169"/>
    </location>
</feature>
<dbReference type="GO" id="GO:0005886">
    <property type="term" value="C:plasma membrane"/>
    <property type="evidence" value="ECO:0007669"/>
    <property type="project" value="TreeGrafter"/>
</dbReference>
<dbReference type="AlphaFoldDB" id="A0A9Q1K436"/>
<organism evidence="3 4">
    <name type="scientific">Carnegiea gigantea</name>
    <dbReference type="NCBI Taxonomy" id="171969"/>
    <lineage>
        <taxon>Eukaryota</taxon>
        <taxon>Viridiplantae</taxon>
        <taxon>Streptophyta</taxon>
        <taxon>Embryophyta</taxon>
        <taxon>Tracheophyta</taxon>
        <taxon>Spermatophyta</taxon>
        <taxon>Magnoliopsida</taxon>
        <taxon>eudicotyledons</taxon>
        <taxon>Gunneridae</taxon>
        <taxon>Pentapetalae</taxon>
        <taxon>Caryophyllales</taxon>
        <taxon>Cactineae</taxon>
        <taxon>Cactaceae</taxon>
        <taxon>Cactoideae</taxon>
        <taxon>Echinocereeae</taxon>
        <taxon>Carnegiea</taxon>
    </lineage>
</organism>
<proteinExistence type="predicted"/>
<feature type="transmembrane region" description="Helical" evidence="2">
    <location>
        <begin position="181"/>
        <end position="206"/>
    </location>
</feature>
<keyword evidence="2" id="KW-0472">Membrane</keyword>
<dbReference type="PANTHER" id="PTHR31414">
    <property type="entry name" value="TRANSMEMBRANE PROTEIN DDB_G0292058"/>
    <property type="match status" value="1"/>
</dbReference>
<reference evidence="3" key="1">
    <citation type="submission" date="2022-04" db="EMBL/GenBank/DDBJ databases">
        <title>Carnegiea gigantea Genome sequencing and assembly v2.</title>
        <authorList>
            <person name="Copetti D."/>
            <person name="Sanderson M.J."/>
            <person name="Burquez A."/>
            <person name="Wojciechowski M.F."/>
        </authorList>
    </citation>
    <scope>NUCLEOTIDE SEQUENCE</scope>
    <source>
        <strain evidence="3">SGP5-SGP5p</strain>
        <tissue evidence="3">Aerial part</tissue>
    </source>
</reference>